<name>A0A0B2WSK4_METAS</name>
<evidence type="ECO:0000256" key="5">
    <source>
        <dbReference type="ARBA" id="ARBA00022824"/>
    </source>
</evidence>
<dbReference type="GeneID" id="63740002"/>
<feature type="region of interest" description="Disordered" evidence="8">
    <location>
        <begin position="86"/>
        <end position="108"/>
    </location>
</feature>
<evidence type="ECO:0000256" key="8">
    <source>
        <dbReference type="SAM" id="MobiDB-lite"/>
    </source>
</evidence>
<evidence type="ECO:0000256" key="3">
    <source>
        <dbReference type="ARBA" id="ARBA00022502"/>
    </source>
</evidence>
<evidence type="ECO:0000256" key="4">
    <source>
        <dbReference type="ARBA" id="ARBA00022692"/>
    </source>
</evidence>
<protein>
    <submittedName>
        <fullName evidence="10">Phosphoethanolamine transferase PIGF</fullName>
    </submittedName>
</protein>
<keyword evidence="6 9" id="KW-1133">Transmembrane helix</keyword>
<feature type="transmembrane region" description="Helical" evidence="9">
    <location>
        <begin position="38"/>
        <end position="57"/>
    </location>
</feature>
<dbReference type="Pfam" id="PF06699">
    <property type="entry name" value="PIG-F"/>
    <property type="match status" value="1"/>
</dbReference>
<keyword evidence="3" id="KW-0337">GPI-anchor biosynthesis</keyword>
<gene>
    <name evidence="10" type="ORF">MAM_05547</name>
</gene>
<comment type="pathway">
    <text evidence="2">Glycolipid biosynthesis; glycosylphosphatidylinositol-anchor biosynthesis.</text>
</comment>
<proteinExistence type="predicted"/>
<dbReference type="AlphaFoldDB" id="A0A0B2WSK4"/>
<organism evidence="10 11">
    <name type="scientific">Metarhizium album (strain ARSEF 1941)</name>
    <dbReference type="NCBI Taxonomy" id="1081103"/>
    <lineage>
        <taxon>Eukaryota</taxon>
        <taxon>Fungi</taxon>
        <taxon>Dikarya</taxon>
        <taxon>Ascomycota</taxon>
        <taxon>Pezizomycotina</taxon>
        <taxon>Sordariomycetes</taxon>
        <taxon>Hypocreomycetidae</taxon>
        <taxon>Hypocreales</taxon>
        <taxon>Clavicipitaceae</taxon>
        <taxon>Metarhizium</taxon>
    </lineage>
</organism>
<dbReference type="OrthoDB" id="17366at2759"/>
<evidence type="ECO:0000313" key="10">
    <source>
        <dbReference type="EMBL" id="KHN96604.1"/>
    </source>
</evidence>
<keyword evidence="10" id="KW-0808">Transferase</keyword>
<dbReference type="Proteomes" id="UP000030816">
    <property type="component" value="Unassembled WGS sequence"/>
</dbReference>
<evidence type="ECO:0000256" key="7">
    <source>
        <dbReference type="ARBA" id="ARBA00023136"/>
    </source>
</evidence>
<sequence length="135" mass="14382">MSSTLVREGSSQQVDSKPNASIAPVAVIDTPLSKSAALLRPSLILGLLALRFNALVADPVSTLQLALPATALIQVLYAIICLPVAGSQSAKASRKPRPGEKRKVDPNGPNTISVWLSLFSPSPDMREQLRGWSFH</sequence>
<dbReference type="RefSeq" id="XP_040677670.1">
    <property type="nucleotide sequence ID" value="XM_040824345.1"/>
</dbReference>
<comment type="caution">
    <text evidence="10">The sequence shown here is derived from an EMBL/GenBank/DDBJ whole genome shotgun (WGS) entry which is preliminary data.</text>
</comment>
<dbReference type="UniPathway" id="UPA00196"/>
<dbReference type="STRING" id="1081103.A0A0B2WSK4"/>
<keyword evidence="7 9" id="KW-0472">Membrane</keyword>
<evidence type="ECO:0000313" key="11">
    <source>
        <dbReference type="Proteomes" id="UP000030816"/>
    </source>
</evidence>
<dbReference type="HOGENOM" id="CLU_1886232_0_0_1"/>
<comment type="subcellular location">
    <subcellularLocation>
        <location evidence="1">Endoplasmic reticulum membrane</location>
        <topology evidence="1">Multi-pass membrane protein</topology>
    </subcellularLocation>
</comment>
<keyword evidence="5" id="KW-0256">Endoplasmic reticulum</keyword>
<evidence type="ECO:0000256" key="2">
    <source>
        <dbReference type="ARBA" id="ARBA00004687"/>
    </source>
</evidence>
<keyword evidence="11" id="KW-1185">Reference proteome</keyword>
<dbReference type="EMBL" id="AZHE01000014">
    <property type="protein sequence ID" value="KHN96604.1"/>
    <property type="molecule type" value="Genomic_DNA"/>
</dbReference>
<dbReference type="GO" id="GO:0006506">
    <property type="term" value="P:GPI anchor biosynthetic process"/>
    <property type="evidence" value="ECO:0007669"/>
    <property type="project" value="UniProtKB-UniPathway"/>
</dbReference>
<reference evidence="10 11" key="1">
    <citation type="journal article" date="2014" name="Proc. Natl. Acad. Sci. U.S.A.">
        <title>Trajectory and genomic determinants of fungal-pathogen speciation and host adaptation.</title>
        <authorList>
            <person name="Hu X."/>
            <person name="Xiao G."/>
            <person name="Zheng P."/>
            <person name="Shang Y."/>
            <person name="Su Y."/>
            <person name="Zhang X."/>
            <person name="Liu X."/>
            <person name="Zhan S."/>
            <person name="St Leger R.J."/>
            <person name="Wang C."/>
        </authorList>
    </citation>
    <scope>NUCLEOTIDE SEQUENCE [LARGE SCALE GENOMIC DNA]</scope>
    <source>
        <strain evidence="10 11">ARSEF 1941</strain>
    </source>
</reference>
<evidence type="ECO:0000256" key="9">
    <source>
        <dbReference type="SAM" id="Phobius"/>
    </source>
</evidence>
<feature type="transmembrane region" description="Helical" evidence="9">
    <location>
        <begin position="63"/>
        <end position="85"/>
    </location>
</feature>
<evidence type="ECO:0000256" key="1">
    <source>
        <dbReference type="ARBA" id="ARBA00004477"/>
    </source>
</evidence>
<keyword evidence="4 9" id="KW-0812">Transmembrane</keyword>
<dbReference type="GO" id="GO:0016740">
    <property type="term" value="F:transferase activity"/>
    <property type="evidence" value="ECO:0007669"/>
    <property type="project" value="UniProtKB-KW"/>
</dbReference>
<evidence type="ECO:0000256" key="6">
    <source>
        <dbReference type="ARBA" id="ARBA00022989"/>
    </source>
</evidence>
<dbReference type="GO" id="GO:0005789">
    <property type="term" value="C:endoplasmic reticulum membrane"/>
    <property type="evidence" value="ECO:0007669"/>
    <property type="project" value="UniProtKB-SubCell"/>
</dbReference>
<dbReference type="InterPro" id="IPR009580">
    <property type="entry name" value="GPI_biosynthesis_protein_Pig-F"/>
</dbReference>
<accession>A0A0B2WSK4</accession>